<keyword evidence="1" id="KW-0238">DNA-binding</keyword>
<dbReference type="InterPro" id="IPR010982">
    <property type="entry name" value="Lambda_DNA-bd_dom_sf"/>
</dbReference>
<dbReference type="Proteomes" id="UP000184394">
    <property type="component" value="Unassembled WGS sequence"/>
</dbReference>
<dbReference type="RefSeq" id="WP_072950761.1">
    <property type="nucleotide sequence ID" value="NZ_FRCT01000007.1"/>
</dbReference>
<dbReference type="CDD" id="cd00093">
    <property type="entry name" value="HTH_XRE"/>
    <property type="match status" value="1"/>
</dbReference>
<evidence type="ECO:0000259" key="2">
    <source>
        <dbReference type="PROSITE" id="PS50943"/>
    </source>
</evidence>
<evidence type="ECO:0000313" key="3">
    <source>
        <dbReference type="EMBL" id="SHM58883.1"/>
    </source>
</evidence>
<accession>A0A1M7K1P1</accession>
<dbReference type="EMBL" id="FRCT01000007">
    <property type="protein sequence ID" value="SHM58883.1"/>
    <property type="molecule type" value="Genomic_DNA"/>
</dbReference>
<dbReference type="PROSITE" id="PS50943">
    <property type="entry name" value="HTH_CROC1"/>
    <property type="match status" value="1"/>
</dbReference>
<dbReference type="PANTHER" id="PTHR46558">
    <property type="entry name" value="TRACRIPTIONAL REGULATORY PROTEIN-RELATED-RELATED"/>
    <property type="match status" value="1"/>
</dbReference>
<organism evidence="3 4">
    <name type="scientific">Ruminococcus flavefaciens</name>
    <dbReference type="NCBI Taxonomy" id="1265"/>
    <lineage>
        <taxon>Bacteria</taxon>
        <taxon>Bacillati</taxon>
        <taxon>Bacillota</taxon>
        <taxon>Clostridia</taxon>
        <taxon>Eubacteriales</taxon>
        <taxon>Oscillospiraceae</taxon>
        <taxon>Ruminococcus</taxon>
    </lineage>
</organism>
<sequence>MYDLGALIRSLRKERKITQKKLGEMLDVTEGTISKYEANTMTPPFETLRSIASIFNVSMDTLCGMKHQGALSTHGLTEAQTETVKALVDAYRIKNAQTGRQLTQEQFAVLGKITAELTK</sequence>
<protein>
    <submittedName>
        <fullName evidence="3">Helix-turn-helix</fullName>
    </submittedName>
</protein>
<dbReference type="SUPFAM" id="SSF47413">
    <property type="entry name" value="lambda repressor-like DNA-binding domains"/>
    <property type="match status" value="1"/>
</dbReference>
<dbReference type="SMART" id="SM00530">
    <property type="entry name" value="HTH_XRE"/>
    <property type="match status" value="1"/>
</dbReference>
<dbReference type="PANTHER" id="PTHR46558:SF11">
    <property type="entry name" value="HTH-TYPE TRANSCRIPTIONAL REGULATOR XRE"/>
    <property type="match status" value="1"/>
</dbReference>
<gene>
    <name evidence="3" type="ORF">SAMN04487860_10732</name>
</gene>
<dbReference type="GO" id="GO:0003677">
    <property type="term" value="F:DNA binding"/>
    <property type="evidence" value="ECO:0007669"/>
    <property type="project" value="UniProtKB-KW"/>
</dbReference>
<dbReference type="Pfam" id="PF01381">
    <property type="entry name" value="HTH_3"/>
    <property type="match status" value="1"/>
</dbReference>
<name>A0A1M7K1P1_RUMFL</name>
<feature type="domain" description="HTH cro/C1-type" evidence="2">
    <location>
        <begin position="8"/>
        <end position="62"/>
    </location>
</feature>
<reference evidence="3 4" key="1">
    <citation type="submission" date="2016-11" db="EMBL/GenBank/DDBJ databases">
        <authorList>
            <person name="Jaros S."/>
            <person name="Januszkiewicz K."/>
            <person name="Wedrychowicz H."/>
        </authorList>
    </citation>
    <scope>NUCLEOTIDE SEQUENCE [LARGE SCALE GENOMIC DNA]</scope>
    <source>
        <strain evidence="3 4">Y1</strain>
    </source>
</reference>
<dbReference type="InterPro" id="IPR001387">
    <property type="entry name" value="Cro/C1-type_HTH"/>
</dbReference>
<dbReference type="AlphaFoldDB" id="A0A1M7K1P1"/>
<proteinExistence type="predicted"/>
<evidence type="ECO:0000313" key="4">
    <source>
        <dbReference type="Proteomes" id="UP000184394"/>
    </source>
</evidence>
<dbReference type="Gene3D" id="1.10.260.40">
    <property type="entry name" value="lambda repressor-like DNA-binding domains"/>
    <property type="match status" value="1"/>
</dbReference>
<evidence type="ECO:0000256" key="1">
    <source>
        <dbReference type="ARBA" id="ARBA00023125"/>
    </source>
</evidence>
<dbReference type="OrthoDB" id="1856733at2"/>